<sequence>MSDYSPPFTQYPAPEECSDVFMSRNTTLPPRPSEHWLRNPSWMDGSQDPPLMFYTQEEMARAAMYWGPRIIGPNYQLDQAMARISPTPVPNAQVGLIPGSGIEIPAQSGSTNARASETAAPVATNYTIRVVLLHPTRINATTGRPEKRQSTTKSVNMPAMSATREEVVNACIGAHGLGANYAAGEHAGPVMKVYWTGVGKTSAPSVNSDAEWAVVVASYQKKVEKSRSIPDMVIEICADKLRAYRKSDAPIPGMGANEDEELDPHAETEGLDAAQSTLISTAVQINGVFANHLKQQWKCQEHHNENGGPGACYVCPSGEHIRLNNLRLRAWAAAMASGTCTKFEPPSCEAFDGIQGAPAPVRARGRVGPNTAPVPEASKSTNNDLLALLQVLIPAIASNTRNGTIHPRTPSQVSHYISSPGGPVRNHRAGRGASSFNASDSSPLRPLRFYATPNSGGPRATSTPSASAFFTNTPSRNFNRDPSSTSASLPEFSLLPSHPQSHSFKSLPAPKGHELEFCLAALLDAKGIDLTREASNLACIDLTPDIIGDASDGLLMDVLGCSIGTAIKLRVFCRNWNAENMCRKRYHDAVTALTPPPSAK</sequence>
<feature type="compositionally biased region" description="Polar residues" evidence="1">
    <location>
        <begin position="400"/>
        <end position="417"/>
    </location>
</feature>
<feature type="region of interest" description="Disordered" evidence="1">
    <location>
        <begin position="400"/>
        <end position="492"/>
    </location>
</feature>
<gene>
    <name evidence="2" type="ORF">FA15DRAFT_705466</name>
</gene>
<dbReference type="OrthoDB" id="3261928at2759"/>
<protein>
    <submittedName>
        <fullName evidence="2">Uncharacterized protein</fullName>
    </submittedName>
</protein>
<evidence type="ECO:0000256" key="1">
    <source>
        <dbReference type="SAM" id="MobiDB-lite"/>
    </source>
</evidence>
<reference evidence="2 3" key="1">
    <citation type="journal article" date="2019" name="Nat. Ecol. Evol.">
        <title>Megaphylogeny resolves global patterns of mushroom evolution.</title>
        <authorList>
            <person name="Varga T."/>
            <person name="Krizsan K."/>
            <person name="Foldi C."/>
            <person name="Dima B."/>
            <person name="Sanchez-Garcia M."/>
            <person name="Sanchez-Ramirez S."/>
            <person name="Szollosi G.J."/>
            <person name="Szarkandi J.G."/>
            <person name="Papp V."/>
            <person name="Albert L."/>
            <person name="Andreopoulos W."/>
            <person name="Angelini C."/>
            <person name="Antonin V."/>
            <person name="Barry K.W."/>
            <person name="Bougher N.L."/>
            <person name="Buchanan P."/>
            <person name="Buyck B."/>
            <person name="Bense V."/>
            <person name="Catcheside P."/>
            <person name="Chovatia M."/>
            <person name="Cooper J."/>
            <person name="Damon W."/>
            <person name="Desjardin D."/>
            <person name="Finy P."/>
            <person name="Geml J."/>
            <person name="Haridas S."/>
            <person name="Hughes K."/>
            <person name="Justo A."/>
            <person name="Karasinski D."/>
            <person name="Kautmanova I."/>
            <person name="Kiss B."/>
            <person name="Kocsube S."/>
            <person name="Kotiranta H."/>
            <person name="LaButti K.M."/>
            <person name="Lechner B.E."/>
            <person name="Liimatainen K."/>
            <person name="Lipzen A."/>
            <person name="Lukacs Z."/>
            <person name="Mihaltcheva S."/>
            <person name="Morgado L.N."/>
            <person name="Niskanen T."/>
            <person name="Noordeloos M.E."/>
            <person name="Ohm R.A."/>
            <person name="Ortiz-Santana B."/>
            <person name="Ovrebo C."/>
            <person name="Racz N."/>
            <person name="Riley R."/>
            <person name="Savchenko A."/>
            <person name="Shiryaev A."/>
            <person name="Soop K."/>
            <person name="Spirin V."/>
            <person name="Szebenyi C."/>
            <person name="Tomsovsky M."/>
            <person name="Tulloss R.E."/>
            <person name="Uehling J."/>
            <person name="Grigoriev I.V."/>
            <person name="Vagvolgyi C."/>
            <person name="Papp T."/>
            <person name="Martin F.M."/>
            <person name="Miettinen O."/>
            <person name="Hibbett D.S."/>
            <person name="Nagy L.G."/>
        </authorList>
    </citation>
    <scope>NUCLEOTIDE SEQUENCE [LARGE SCALE GENOMIC DNA]</scope>
    <source>
        <strain evidence="2 3">CBS 121175</strain>
    </source>
</reference>
<organism evidence="2 3">
    <name type="scientific">Coprinopsis marcescibilis</name>
    <name type="common">Agaric fungus</name>
    <name type="synonym">Psathyrella marcescibilis</name>
    <dbReference type="NCBI Taxonomy" id="230819"/>
    <lineage>
        <taxon>Eukaryota</taxon>
        <taxon>Fungi</taxon>
        <taxon>Dikarya</taxon>
        <taxon>Basidiomycota</taxon>
        <taxon>Agaricomycotina</taxon>
        <taxon>Agaricomycetes</taxon>
        <taxon>Agaricomycetidae</taxon>
        <taxon>Agaricales</taxon>
        <taxon>Agaricineae</taxon>
        <taxon>Psathyrellaceae</taxon>
        <taxon>Coprinopsis</taxon>
    </lineage>
</organism>
<keyword evidence="3" id="KW-1185">Reference proteome</keyword>
<evidence type="ECO:0000313" key="2">
    <source>
        <dbReference type="EMBL" id="TFK23480.1"/>
    </source>
</evidence>
<dbReference type="Proteomes" id="UP000307440">
    <property type="component" value="Unassembled WGS sequence"/>
</dbReference>
<name>A0A5C3KSC0_COPMA</name>
<feature type="compositionally biased region" description="Polar residues" evidence="1">
    <location>
        <begin position="452"/>
        <end position="488"/>
    </location>
</feature>
<accession>A0A5C3KSC0</accession>
<dbReference type="EMBL" id="ML210218">
    <property type="protein sequence ID" value="TFK23480.1"/>
    <property type="molecule type" value="Genomic_DNA"/>
</dbReference>
<proteinExistence type="predicted"/>
<dbReference type="AlphaFoldDB" id="A0A5C3KSC0"/>
<evidence type="ECO:0000313" key="3">
    <source>
        <dbReference type="Proteomes" id="UP000307440"/>
    </source>
</evidence>
<feature type="region of interest" description="Disordered" evidence="1">
    <location>
        <begin position="360"/>
        <end position="379"/>
    </location>
</feature>